<dbReference type="Gene3D" id="3.90.870.10">
    <property type="entry name" value="DHBP synthase"/>
    <property type="match status" value="1"/>
</dbReference>
<keyword evidence="9" id="KW-0067">ATP-binding</keyword>
<sequence>MSIVETVSTPLTENARVRIAQVVAEGGLLVTPTDTIYGIGAQATDSEAVRKLLAAKGRGRQMPPPVVAAKISDLSAVVTDFNAVAQALAQAFWPGALTLILPARADYVSVLGDLRTLAVRIPDHGELLSVLEHTGPLALTSANLTQAPPALSCSQAIEYFHQEVDIYIDGGTVDGGVPSTIVDVTGVRPRLLRMGAISLAELNQALSALSVTVEETQS</sequence>
<dbReference type="GO" id="GO:0005737">
    <property type="term" value="C:cytoplasm"/>
    <property type="evidence" value="ECO:0007669"/>
    <property type="project" value="UniProtKB-SubCell"/>
</dbReference>
<feature type="domain" description="YrdC-like" evidence="12">
    <location>
        <begin position="13"/>
        <end position="197"/>
    </location>
</feature>
<reference evidence="14" key="1">
    <citation type="submission" date="2016-11" db="EMBL/GenBank/DDBJ databases">
        <title>Actinomyces gypaetusis sp. nov. isolated from Gypaetus barbatus in Qinghai Tibet Plateau China.</title>
        <authorList>
            <person name="Meng X."/>
        </authorList>
    </citation>
    <scope>NUCLEOTIDE SEQUENCE [LARGE SCALE GENOMIC DNA]</scope>
    <source>
        <strain evidence="14">DSM 15383</strain>
    </source>
</reference>
<dbReference type="Pfam" id="PF01300">
    <property type="entry name" value="Sua5_yciO_yrdC"/>
    <property type="match status" value="1"/>
</dbReference>
<evidence type="ECO:0000256" key="2">
    <source>
        <dbReference type="ARBA" id="ARBA00007663"/>
    </source>
</evidence>
<evidence type="ECO:0000256" key="5">
    <source>
        <dbReference type="ARBA" id="ARBA00022679"/>
    </source>
</evidence>
<protein>
    <recommendedName>
        <fullName evidence="10">L-threonylcarbamoyladenylate synthase</fullName>
        <ecNumber evidence="3">2.7.7.87</ecNumber>
    </recommendedName>
    <alternativeName>
        <fullName evidence="10">L-threonylcarbamoyladenylate synthase</fullName>
    </alternativeName>
</protein>
<dbReference type="GO" id="GO:0061710">
    <property type="term" value="F:L-threonylcarbamoyladenylate synthase"/>
    <property type="evidence" value="ECO:0007669"/>
    <property type="project" value="UniProtKB-EC"/>
</dbReference>
<dbReference type="PANTHER" id="PTHR17490:SF16">
    <property type="entry name" value="THREONYLCARBAMOYL-AMP SYNTHASE"/>
    <property type="match status" value="1"/>
</dbReference>
<dbReference type="InterPro" id="IPR006070">
    <property type="entry name" value="Sua5-like_dom"/>
</dbReference>
<dbReference type="GO" id="GO:0005524">
    <property type="term" value="F:ATP binding"/>
    <property type="evidence" value="ECO:0007669"/>
    <property type="project" value="UniProtKB-KW"/>
</dbReference>
<keyword evidence="6" id="KW-0819">tRNA processing</keyword>
<keyword evidence="14" id="KW-1185">Reference proteome</keyword>
<dbReference type="OrthoDB" id="9814580at2"/>
<dbReference type="GO" id="GO:0008033">
    <property type="term" value="P:tRNA processing"/>
    <property type="evidence" value="ECO:0007669"/>
    <property type="project" value="UniProtKB-KW"/>
</dbReference>
<dbReference type="GO" id="GO:0003725">
    <property type="term" value="F:double-stranded RNA binding"/>
    <property type="evidence" value="ECO:0007669"/>
    <property type="project" value="InterPro"/>
</dbReference>
<dbReference type="InterPro" id="IPR017945">
    <property type="entry name" value="DHBP_synth_RibB-like_a/b_dom"/>
</dbReference>
<evidence type="ECO:0000256" key="8">
    <source>
        <dbReference type="ARBA" id="ARBA00022741"/>
    </source>
</evidence>
<dbReference type="InterPro" id="IPR050156">
    <property type="entry name" value="TC-AMP_synthase_SUA5"/>
</dbReference>
<evidence type="ECO:0000313" key="13">
    <source>
        <dbReference type="EMBL" id="OKL50169.1"/>
    </source>
</evidence>
<comment type="subcellular location">
    <subcellularLocation>
        <location evidence="1">Cytoplasm</location>
    </subcellularLocation>
</comment>
<dbReference type="AlphaFoldDB" id="A0A1Q5PRP6"/>
<dbReference type="EC" id="2.7.7.87" evidence="3"/>
<organism evidence="13 14">
    <name type="scientific">Boudabousia marimammalium</name>
    <dbReference type="NCBI Taxonomy" id="156892"/>
    <lineage>
        <taxon>Bacteria</taxon>
        <taxon>Bacillati</taxon>
        <taxon>Actinomycetota</taxon>
        <taxon>Actinomycetes</taxon>
        <taxon>Actinomycetales</taxon>
        <taxon>Actinomycetaceae</taxon>
        <taxon>Boudabousia</taxon>
    </lineage>
</organism>
<dbReference type="PROSITE" id="PS51163">
    <property type="entry name" value="YRDC"/>
    <property type="match status" value="1"/>
</dbReference>
<dbReference type="NCBIfam" id="TIGR00057">
    <property type="entry name" value="L-threonylcarbamoyladenylate synthase"/>
    <property type="match status" value="1"/>
</dbReference>
<evidence type="ECO:0000256" key="10">
    <source>
        <dbReference type="ARBA" id="ARBA00029774"/>
    </source>
</evidence>
<dbReference type="EMBL" id="MPDM01000002">
    <property type="protein sequence ID" value="OKL50169.1"/>
    <property type="molecule type" value="Genomic_DNA"/>
</dbReference>
<dbReference type="SUPFAM" id="SSF55821">
    <property type="entry name" value="YrdC/RibB"/>
    <property type="match status" value="1"/>
</dbReference>
<comment type="catalytic activity">
    <reaction evidence="11">
        <text>L-threonine + hydrogencarbonate + ATP = L-threonylcarbamoyladenylate + diphosphate + H2O</text>
        <dbReference type="Rhea" id="RHEA:36407"/>
        <dbReference type="ChEBI" id="CHEBI:15377"/>
        <dbReference type="ChEBI" id="CHEBI:17544"/>
        <dbReference type="ChEBI" id="CHEBI:30616"/>
        <dbReference type="ChEBI" id="CHEBI:33019"/>
        <dbReference type="ChEBI" id="CHEBI:57926"/>
        <dbReference type="ChEBI" id="CHEBI:73682"/>
        <dbReference type="EC" id="2.7.7.87"/>
    </reaction>
</comment>
<name>A0A1Q5PRP6_9ACTO</name>
<dbReference type="Proteomes" id="UP000186465">
    <property type="component" value="Unassembled WGS sequence"/>
</dbReference>
<dbReference type="STRING" id="156892.BM477_01880"/>
<keyword evidence="4" id="KW-0963">Cytoplasm</keyword>
<evidence type="ECO:0000256" key="9">
    <source>
        <dbReference type="ARBA" id="ARBA00022840"/>
    </source>
</evidence>
<keyword evidence="8" id="KW-0547">Nucleotide-binding</keyword>
<comment type="similarity">
    <text evidence="2">Belongs to the SUA5 family.</text>
</comment>
<evidence type="ECO:0000256" key="7">
    <source>
        <dbReference type="ARBA" id="ARBA00022695"/>
    </source>
</evidence>
<keyword evidence="5" id="KW-0808">Transferase</keyword>
<dbReference type="GO" id="GO:0000049">
    <property type="term" value="F:tRNA binding"/>
    <property type="evidence" value="ECO:0007669"/>
    <property type="project" value="TreeGrafter"/>
</dbReference>
<dbReference type="PANTHER" id="PTHR17490">
    <property type="entry name" value="SUA5"/>
    <property type="match status" value="1"/>
</dbReference>
<accession>A0A1Q5PRP6</accession>
<evidence type="ECO:0000313" key="14">
    <source>
        <dbReference type="Proteomes" id="UP000186465"/>
    </source>
</evidence>
<comment type="caution">
    <text evidence="13">The sequence shown here is derived from an EMBL/GenBank/DDBJ whole genome shotgun (WGS) entry which is preliminary data.</text>
</comment>
<evidence type="ECO:0000256" key="3">
    <source>
        <dbReference type="ARBA" id="ARBA00012584"/>
    </source>
</evidence>
<evidence type="ECO:0000256" key="11">
    <source>
        <dbReference type="ARBA" id="ARBA00048366"/>
    </source>
</evidence>
<evidence type="ECO:0000256" key="1">
    <source>
        <dbReference type="ARBA" id="ARBA00004496"/>
    </source>
</evidence>
<evidence type="ECO:0000256" key="4">
    <source>
        <dbReference type="ARBA" id="ARBA00022490"/>
    </source>
</evidence>
<proteinExistence type="inferred from homology"/>
<gene>
    <name evidence="13" type="ORF">BM477_01880</name>
</gene>
<keyword evidence="7" id="KW-0548">Nucleotidyltransferase</keyword>
<evidence type="ECO:0000259" key="12">
    <source>
        <dbReference type="PROSITE" id="PS51163"/>
    </source>
</evidence>
<dbReference type="GO" id="GO:0006450">
    <property type="term" value="P:regulation of translational fidelity"/>
    <property type="evidence" value="ECO:0007669"/>
    <property type="project" value="TreeGrafter"/>
</dbReference>
<evidence type="ECO:0000256" key="6">
    <source>
        <dbReference type="ARBA" id="ARBA00022694"/>
    </source>
</evidence>